<evidence type="ECO:0000313" key="1">
    <source>
        <dbReference type="EMBL" id="GHO49313.1"/>
    </source>
</evidence>
<dbReference type="Proteomes" id="UP000612362">
    <property type="component" value="Unassembled WGS sequence"/>
</dbReference>
<name>A0A8J3I8S6_9CHLR</name>
<dbReference type="EMBL" id="BNJF01000005">
    <property type="protein sequence ID" value="GHO49313.1"/>
    <property type="molecule type" value="Genomic_DNA"/>
</dbReference>
<keyword evidence="2" id="KW-1185">Reference proteome</keyword>
<gene>
    <name evidence="1" type="ORF">KSX_74760</name>
</gene>
<comment type="caution">
    <text evidence="1">The sequence shown here is derived from an EMBL/GenBank/DDBJ whole genome shotgun (WGS) entry which is preliminary data.</text>
</comment>
<dbReference type="AlphaFoldDB" id="A0A8J3I8S6"/>
<evidence type="ECO:0000313" key="2">
    <source>
        <dbReference type="Proteomes" id="UP000612362"/>
    </source>
</evidence>
<accession>A0A8J3I8S6</accession>
<protein>
    <submittedName>
        <fullName evidence="1">Uncharacterized protein</fullName>
    </submittedName>
</protein>
<organism evidence="1 2">
    <name type="scientific">Ktedonospora formicarum</name>
    <dbReference type="NCBI Taxonomy" id="2778364"/>
    <lineage>
        <taxon>Bacteria</taxon>
        <taxon>Bacillati</taxon>
        <taxon>Chloroflexota</taxon>
        <taxon>Ktedonobacteria</taxon>
        <taxon>Ktedonobacterales</taxon>
        <taxon>Ktedonobacteraceae</taxon>
        <taxon>Ktedonospora</taxon>
    </lineage>
</organism>
<reference evidence="1" key="1">
    <citation type="submission" date="2020-10" db="EMBL/GenBank/DDBJ databases">
        <title>Taxonomic study of unclassified bacteria belonging to the class Ktedonobacteria.</title>
        <authorList>
            <person name="Yabe S."/>
            <person name="Wang C.M."/>
            <person name="Zheng Y."/>
            <person name="Sakai Y."/>
            <person name="Cavaletti L."/>
            <person name="Monciardini P."/>
            <person name="Donadio S."/>
        </authorList>
    </citation>
    <scope>NUCLEOTIDE SEQUENCE</scope>
    <source>
        <strain evidence="1">SOSP1-1</strain>
    </source>
</reference>
<sequence>MDASLPYFRGQSHAQAYYCHSRIVISSLNRILSYTKNNEQGYYHPQLLIDHVLFYPWLTIAEVSPAETKAPGSRMKKLKNIAIENVAMRRKNIWGTAMSIALWA</sequence>
<proteinExistence type="predicted"/>